<dbReference type="EMBL" id="JARKNE010000008">
    <property type="protein sequence ID" value="KAK5814137.1"/>
    <property type="molecule type" value="Genomic_DNA"/>
</dbReference>
<dbReference type="Gene3D" id="1.25.40.20">
    <property type="entry name" value="Ankyrin repeat-containing domain"/>
    <property type="match status" value="2"/>
</dbReference>
<dbReference type="SMART" id="SM00248">
    <property type="entry name" value="ANK"/>
    <property type="match status" value="10"/>
</dbReference>
<dbReference type="Pfam" id="PF00023">
    <property type="entry name" value="Ank"/>
    <property type="match status" value="1"/>
</dbReference>
<feature type="transmembrane region" description="Helical" evidence="2">
    <location>
        <begin position="765"/>
        <end position="782"/>
    </location>
</feature>
<keyword evidence="5" id="KW-1185">Reference proteome</keyword>
<sequence>MDPSLREIAGTGNIDALYSLIGEDPYMLEHIDQIPFIDTPLHIAANKGQIKFAMEMMNLKPSFGRKLNQDGFSPMHLAFKMGHTRLVLRLLETDKDLVRVKGREGMTPFHCAAAVGNSNLLFQFLETCPECVEDVTVRNETALHLALKNDHTDAFNLLHGWLRKNHRGGGNGLERKVVNWRDDDDNTVLHIAATKKQHQAVQLLLDSFYGLDVKAKNSEGLTAREIIENVGRQGLNMSSAEDDDTTTAKIKRIKKRTSRPERALVKLIRTKNGLSENMLNATLVVAALVITAIYQSSLSPPRGLWQGDNTSNLTTNPSSLTTTTKFKLFNDNYDEKFSKHLLGNETRKTGTAIMNPNLFLGFWIFNFIAFGLPVLLTVFLLYDVARILLIPLYFLSVSYFNCMTLISPSMFWTNLNFVVMWGAIILPSLLVFGGVWLWMLPRYREMRQIRRRVLNDNNVGIIQLLRISDSHFATLLISSSFKERNKSMDPSLREVAGTGDTDALYALIRKDPYMLEHIDQIPFIDTPLHIAANEGQIKFAMEMMNLKPSFGRKLNQDGFSPLHLALKNGHTKLVLRLLETDKDLVRVKGREGMTPFHCAAAVGNSNLLFQFLETCPECVEDVTVRNETALHLALKNDHTDAFNLLHGWLRKNRRGGGKDLERKVVNWRDDDDNTVLHIAATRKQHQAVQLLLDSFYGLDANAKNSEGLTAREIIERVERQGLNMSGAEDDDTTTAKIERIKKRTSRPERALIKLIRARNGLSENMLNATLVVAALVITAIYQSSLSPPRGLWQGDNTIPTTTSNLTTTTKFTLFNDNYSEYRFKFVLGEETRKTGTAVMNPNLFLGFWFFNFIAFGLPVLLTVLLLSNVPSILLIPLYYLSVSYFNCMTIISPSTFWANLNFVVMWTAIILPLLIVFRSVWLSKRPKYREIRQLRRLFHK</sequence>
<dbReference type="PANTHER" id="PTHR24128">
    <property type="entry name" value="HOMEOBOX PROTEIN WARIAI"/>
    <property type="match status" value="1"/>
</dbReference>
<protein>
    <recommendedName>
        <fullName evidence="3">PGG domain-containing protein</fullName>
    </recommendedName>
</protein>
<dbReference type="Pfam" id="PF12796">
    <property type="entry name" value="Ank_2"/>
    <property type="match status" value="2"/>
</dbReference>
<organism evidence="4 5">
    <name type="scientific">Gossypium arboreum</name>
    <name type="common">Tree cotton</name>
    <name type="synonym">Gossypium nanking</name>
    <dbReference type="NCBI Taxonomy" id="29729"/>
    <lineage>
        <taxon>Eukaryota</taxon>
        <taxon>Viridiplantae</taxon>
        <taxon>Streptophyta</taxon>
        <taxon>Embryophyta</taxon>
        <taxon>Tracheophyta</taxon>
        <taxon>Spermatophyta</taxon>
        <taxon>Magnoliopsida</taxon>
        <taxon>eudicotyledons</taxon>
        <taxon>Gunneridae</taxon>
        <taxon>Pentapetalae</taxon>
        <taxon>rosids</taxon>
        <taxon>malvids</taxon>
        <taxon>Malvales</taxon>
        <taxon>Malvaceae</taxon>
        <taxon>Malvoideae</taxon>
        <taxon>Gossypium</taxon>
    </lineage>
</organism>
<dbReference type="Pfam" id="PF13857">
    <property type="entry name" value="Ank_5"/>
    <property type="match status" value="1"/>
</dbReference>
<reference evidence="4 5" key="1">
    <citation type="submission" date="2023-03" db="EMBL/GenBank/DDBJ databases">
        <title>WGS of Gossypium arboreum.</title>
        <authorList>
            <person name="Yu D."/>
        </authorList>
    </citation>
    <scope>NUCLEOTIDE SEQUENCE [LARGE SCALE GENOMIC DNA]</scope>
    <source>
        <tissue evidence="4">Leaf</tissue>
    </source>
</reference>
<dbReference type="Pfam" id="PF13962">
    <property type="entry name" value="PGG"/>
    <property type="match status" value="2"/>
</dbReference>
<name>A0ABR0P722_GOSAR</name>
<evidence type="ECO:0000313" key="5">
    <source>
        <dbReference type="Proteomes" id="UP001358586"/>
    </source>
</evidence>
<feature type="transmembrane region" description="Helical" evidence="2">
    <location>
        <begin position="877"/>
        <end position="897"/>
    </location>
</feature>
<feature type="repeat" description="ANK" evidence="1">
    <location>
        <begin position="557"/>
        <end position="584"/>
    </location>
</feature>
<dbReference type="Proteomes" id="UP001358586">
    <property type="component" value="Chromosome 8"/>
</dbReference>
<evidence type="ECO:0000259" key="3">
    <source>
        <dbReference type="Pfam" id="PF13962"/>
    </source>
</evidence>
<feature type="transmembrane region" description="Helical" evidence="2">
    <location>
        <begin position="418"/>
        <end position="440"/>
    </location>
</feature>
<comment type="caution">
    <text evidence="4">The sequence shown here is derived from an EMBL/GenBank/DDBJ whole genome shotgun (WGS) entry which is preliminary data.</text>
</comment>
<dbReference type="InterPro" id="IPR002110">
    <property type="entry name" value="Ankyrin_rpt"/>
</dbReference>
<evidence type="ECO:0000256" key="2">
    <source>
        <dbReference type="SAM" id="Phobius"/>
    </source>
</evidence>
<feature type="repeat" description="ANK" evidence="1">
    <location>
        <begin position="70"/>
        <end position="97"/>
    </location>
</feature>
<evidence type="ECO:0000313" key="4">
    <source>
        <dbReference type="EMBL" id="KAK5814137.1"/>
    </source>
</evidence>
<feature type="transmembrane region" description="Helical" evidence="2">
    <location>
        <begin position="843"/>
        <end position="865"/>
    </location>
</feature>
<dbReference type="SUPFAM" id="SSF48403">
    <property type="entry name" value="Ankyrin repeat"/>
    <property type="match status" value="2"/>
</dbReference>
<feature type="transmembrane region" description="Helical" evidence="2">
    <location>
        <begin position="360"/>
        <end position="382"/>
    </location>
</feature>
<dbReference type="InterPro" id="IPR026961">
    <property type="entry name" value="PGG_dom"/>
</dbReference>
<accession>A0ABR0P722</accession>
<feature type="domain" description="PGG" evidence="3">
    <location>
        <begin position="276"/>
        <end position="329"/>
    </location>
</feature>
<keyword evidence="2" id="KW-1133">Transmembrane helix</keyword>
<evidence type="ECO:0000256" key="1">
    <source>
        <dbReference type="PROSITE-ProRule" id="PRU00023"/>
    </source>
</evidence>
<dbReference type="PANTHER" id="PTHR24128:SF60">
    <property type="entry name" value="ALPHA-LATROTOXIN-LHE1A-LIKE"/>
    <property type="match status" value="1"/>
</dbReference>
<dbReference type="PROSITE" id="PS50297">
    <property type="entry name" value="ANK_REP_REGION"/>
    <property type="match status" value="2"/>
</dbReference>
<dbReference type="InterPro" id="IPR036770">
    <property type="entry name" value="Ankyrin_rpt-contain_sf"/>
</dbReference>
<proteinExistence type="predicted"/>
<feature type="domain" description="PGG" evidence="3">
    <location>
        <begin position="763"/>
        <end position="814"/>
    </location>
</feature>
<feature type="transmembrane region" description="Helical" evidence="2">
    <location>
        <begin position="903"/>
        <end position="922"/>
    </location>
</feature>
<gene>
    <name evidence="4" type="ORF">PVK06_029589</name>
</gene>
<keyword evidence="2" id="KW-0812">Transmembrane</keyword>
<keyword evidence="2" id="KW-0472">Membrane</keyword>
<dbReference type="PROSITE" id="PS50088">
    <property type="entry name" value="ANK_REPEAT"/>
    <property type="match status" value="2"/>
</dbReference>
<keyword evidence="1" id="KW-0040">ANK repeat</keyword>
<feature type="transmembrane region" description="Helical" evidence="2">
    <location>
        <begin position="389"/>
        <end position="412"/>
    </location>
</feature>